<dbReference type="CDD" id="cd17574">
    <property type="entry name" value="REC_OmpR"/>
    <property type="match status" value="1"/>
</dbReference>
<evidence type="ECO:0000256" key="4">
    <source>
        <dbReference type="ARBA" id="ARBA00023125"/>
    </source>
</evidence>
<keyword evidence="5" id="KW-0804">Transcription</keyword>
<evidence type="ECO:0000256" key="2">
    <source>
        <dbReference type="ARBA" id="ARBA00023012"/>
    </source>
</evidence>
<gene>
    <name evidence="8" type="ORF">H8E19_05535</name>
</gene>
<dbReference type="PANTHER" id="PTHR44591">
    <property type="entry name" value="STRESS RESPONSE REGULATOR PROTEIN 1"/>
    <property type="match status" value="1"/>
</dbReference>
<protein>
    <submittedName>
        <fullName evidence="8">Response regulator</fullName>
    </submittedName>
</protein>
<comment type="caution">
    <text evidence="8">The sequence shown here is derived from an EMBL/GenBank/DDBJ whole genome shotgun (WGS) entry which is preliminary data.</text>
</comment>
<dbReference type="InterPro" id="IPR001789">
    <property type="entry name" value="Sig_transdc_resp-reg_receiver"/>
</dbReference>
<evidence type="ECO:0000313" key="8">
    <source>
        <dbReference type="EMBL" id="MBC8176847.1"/>
    </source>
</evidence>
<dbReference type="FunFam" id="3.40.50.2300:FF:000001">
    <property type="entry name" value="DNA-binding response regulator PhoB"/>
    <property type="match status" value="1"/>
</dbReference>
<evidence type="ECO:0000259" key="7">
    <source>
        <dbReference type="PROSITE" id="PS50110"/>
    </source>
</evidence>
<dbReference type="Gene3D" id="3.40.50.2300">
    <property type="match status" value="1"/>
</dbReference>
<feature type="modified residue" description="4-aspartylphosphate" evidence="6">
    <location>
        <position position="53"/>
    </location>
</feature>
<organism evidence="8 9">
    <name type="scientific">Candidatus Desulfacyla euxinica</name>
    <dbReference type="NCBI Taxonomy" id="2841693"/>
    <lineage>
        <taxon>Bacteria</taxon>
        <taxon>Deltaproteobacteria</taxon>
        <taxon>Candidatus Desulfacyla</taxon>
    </lineage>
</organism>
<sequence>MAKRVLVVDDELDMRTFITTLLETSGYKPLSATDGKEGMEVAREKKPSVIILDVMMPNESGISMYRELKNDPVLKDVPVVMVSALSKKTFFHSQKVLDEYKGEKIPEPAAYIEKPPEPEDILEAIQNCLK</sequence>
<keyword evidence="2" id="KW-0902">Two-component regulatory system</keyword>
<dbReference type="PANTHER" id="PTHR44591:SF18">
    <property type="entry name" value="REGULATORY PROTEIN"/>
    <property type="match status" value="1"/>
</dbReference>
<dbReference type="InterPro" id="IPR050595">
    <property type="entry name" value="Bact_response_regulator"/>
</dbReference>
<dbReference type="Pfam" id="PF00072">
    <property type="entry name" value="Response_reg"/>
    <property type="match status" value="1"/>
</dbReference>
<evidence type="ECO:0000256" key="1">
    <source>
        <dbReference type="ARBA" id="ARBA00022553"/>
    </source>
</evidence>
<dbReference type="PROSITE" id="PS50110">
    <property type="entry name" value="RESPONSE_REGULATORY"/>
    <property type="match status" value="1"/>
</dbReference>
<evidence type="ECO:0000256" key="6">
    <source>
        <dbReference type="PROSITE-ProRule" id="PRU00169"/>
    </source>
</evidence>
<keyword evidence="3" id="KW-0805">Transcription regulation</keyword>
<dbReference type="Proteomes" id="UP000650524">
    <property type="component" value="Unassembled WGS sequence"/>
</dbReference>
<reference evidence="8 9" key="1">
    <citation type="submission" date="2020-08" db="EMBL/GenBank/DDBJ databases">
        <title>Bridging the membrane lipid divide: bacteria of the FCB group superphylum have the potential to synthesize archaeal ether lipids.</title>
        <authorList>
            <person name="Villanueva L."/>
            <person name="Von Meijenfeldt F.A.B."/>
            <person name="Westbye A.B."/>
            <person name="Yadav S."/>
            <person name="Hopmans E.C."/>
            <person name="Dutilh B.E."/>
            <person name="Sinninghe Damste J.S."/>
        </authorList>
    </citation>
    <scope>NUCLEOTIDE SEQUENCE [LARGE SCALE GENOMIC DNA]</scope>
    <source>
        <strain evidence="8">NIOZ-UU27</strain>
    </source>
</reference>
<name>A0A8J6MXN6_9DELT</name>
<dbReference type="EMBL" id="JACNJD010000168">
    <property type="protein sequence ID" value="MBC8176847.1"/>
    <property type="molecule type" value="Genomic_DNA"/>
</dbReference>
<dbReference type="InterPro" id="IPR011006">
    <property type="entry name" value="CheY-like_superfamily"/>
</dbReference>
<feature type="domain" description="Response regulatory" evidence="7">
    <location>
        <begin position="4"/>
        <end position="129"/>
    </location>
</feature>
<keyword evidence="4" id="KW-0238">DNA-binding</keyword>
<evidence type="ECO:0000256" key="3">
    <source>
        <dbReference type="ARBA" id="ARBA00023015"/>
    </source>
</evidence>
<proteinExistence type="predicted"/>
<keyword evidence="1 6" id="KW-0597">Phosphoprotein</keyword>
<accession>A0A8J6MXN6</accession>
<dbReference type="AlphaFoldDB" id="A0A8J6MXN6"/>
<dbReference type="GO" id="GO:0003677">
    <property type="term" value="F:DNA binding"/>
    <property type="evidence" value="ECO:0007669"/>
    <property type="project" value="UniProtKB-KW"/>
</dbReference>
<evidence type="ECO:0000313" key="9">
    <source>
        <dbReference type="Proteomes" id="UP000650524"/>
    </source>
</evidence>
<evidence type="ECO:0000256" key="5">
    <source>
        <dbReference type="ARBA" id="ARBA00023163"/>
    </source>
</evidence>
<dbReference type="SMART" id="SM00448">
    <property type="entry name" value="REC"/>
    <property type="match status" value="1"/>
</dbReference>
<dbReference type="SUPFAM" id="SSF52172">
    <property type="entry name" value="CheY-like"/>
    <property type="match status" value="1"/>
</dbReference>
<dbReference type="GO" id="GO:0000160">
    <property type="term" value="P:phosphorelay signal transduction system"/>
    <property type="evidence" value="ECO:0007669"/>
    <property type="project" value="UniProtKB-KW"/>
</dbReference>